<dbReference type="EMBL" id="KZ993173">
    <property type="protein sequence ID" value="RKP05319.1"/>
    <property type="molecule type" value="Genomic_DNA"/>
</dbReference>
<evidence type="ECO:0000259" key="1">
    <source>
        <dbReference type="Pfam" id="PF06012"/>
    </source>
</evidence>
<dbReference type="Pfam" id="PF06012">
    <property type="entry name" value="DUF908"/>
    <property type="match status" value="1"/>
</dbReference>
<dbReference type="InterPro" id="IPR010309">
    <property type="entry name" value="E3_Ub_ligase_DUF908"/>
</dbReference>
<protein>
    <recommendedName>
        <fullName evidence="1">DUF908 domain-containing protein</fullName>
    </recommendedName>
</protein>
<dbReference type="AlphaFoldDB" id="A0A4V1IVU9"/>
<evidence type="ECO:0000313" key="3">
    <source>
        <dbReference type="Proteomes" id="UP000271241"/>
    </source>
</evidence>
<dbReference type="STRING" id="78915.A0A4V1IVU9"/>
<sequence length="381" mass="43031">MKVAKAAPRRLMPPVEAVVGLIARFRDLPESELATELNALAEWPLARSDLFHWVVVLDRFDSILERVVRDYELDKHVQRRSFSTADQRITRGVLWFSRLLVENCTNRNIYNSYEHLNALLNTDDLDVLECNFWLALRQAQRISTQRAYRHNFALNHDRILALAQSWGIKEHGIELVDLCSTQLSVPEELYTIVYHFYRVLTPEDARKAAAASRAAGAEAPDSPSKSRRKSNHFELFHTVRVSTGIGNPARRRQFLVIRLLAVCVAVLMAPESSVQARLFQHEPNLAASLAELIQPEHNIPIHEQVAAISTLEALGRSRARLNEVLAAVNASASHGVLLYVLRKMAHNLCEEQGEDTVRVGHCNMALTLYFGGCSHLLAVFH</sequence>
<feature type="domain" description="DUF908" evidence="1">
    <location>
        <begin position="229"/>
        <end position="345"/>
    </location>
</feature>
<proteinExistence type="predicted"/>
<reference evidence="3" key="1">
    <citation type="journal article" date="2018" name="Nat. Microbiol.">
        <title>Leveraging single-cell genomics to expand the fungal tree of life.</title>
        <authorList>
            <person name="Ahrendt S.R."/>
            <person name="Quandt C.A."/>
            <person name="Ciobanu D."/>
            <person name="Clum A."/>
            <person name="Salamov A."/>
            <person name="Andreopoulos B."/>
            <person name="Cheng J.F."/>
            <person name="Woyke T."/>
            <person name="Pelin A."/>
            <person name="Henrissat B."/>
            <person name="Reynolds N.K."/>
            <person name="Benny G.L."/>
            <person name="Smith M.E."/>
            <person name="James T.Y."/>
            <person name="Grigoriev I.V."/>
        </authorList>
    </citation>
    <scope>NUCLEOTIDE SEQUENCE [LARGE SCALE GENOMIC DNA]</scope>
    <source>
        <strain evidence="3">RSA 1356</strain>
    </source>
</reference>
<keyword evidence="3" id="KW-1185">Reference proteome</keyword>
<organism evidence="2 3">
    <name type="scientific">Thamnocephalis sphaerospora</name>
    <dbReference type="NCBI Taxonomy" id="78915"/>
    <lineage>
        <taxon>Eukaryota</taxon>
        <taxon>Fungi</taxon>
        <taxon>Fungi incertae sedis</taxon>
        <taxon>Zoopagomycota</taxon>
        <taxon>Zoopagomycotina</taxon>
        <taxon>Zoopagomycetes</taxon>
        <taxon>Zoopagales</taxon>
        <taxon>Sigmoideomycetaceae</taxon>
        <taxon>Thamnocephalis</taxon>
    </lineage>
</organism>
<dbReference type="OrthoDB" id="8068875at2759"/>
<accession>A0A4V1IVU9</accession>
<evidence type="ECO:0000313" key="2">
    <source>
        <dbReference type="EMBL" id="RKP05319.1"/>
    </source>
</evidence>
<dbReference type="Proteomes" id="UP000271241">
    <property type="component" value="Unassembled WGS sequence"/>
</dbReference>
<name>A0A4V1IVU9_9FUNG</name>
<gene>
    <name evidence="2" type="ORF">THASP1DRAFT_19951</name>
</gene>